<evidence type="ECO:0000313" key="2">
    <source>
        <dbReference type="EMBL" id="EPS96328.1"/>
    </source>
</evidence>
<dbReference type="HOGENOM" id="CLU_1578565_0_0_1"/>
<dbReference type="AlphaFoldDB" id="S8DYV4"/>
<proteinExistence type="predicted"/>
<evidence type="ECO:0000313" key="3">
    <source>
        <dbReference type="Proteomes" id="UP000015241"/>
    </source>
</evidence>
<protein>
    <submittedName>
        <fullName evidence="2">Uncharacterized protein</fullName>
    </submittedName>
</protein>
<feature type="compositionally biased region" description="Polar residues" evidence="1">
    <location>
        <begin position="80"/>
        <end position="91"/>
    </location>
</feature>
<dbReference type="Proteomes" id="UP000015241">
    <property type="component" value="Unassembled WGS sequence"/>
</dbReference>
<feature type="region of interest" description="Disordered" evidence="1">
    <location>
        <begin position="135"/>
        <end position="169"/>
    </location>
</feature>
<evidence type="ECO:0000256" key="1">
    <source>
        <dbReference type="SAM" id="MobiDB-lite"/>
    </source>
</evidence>
<organism evidence="2 3">
    <name type="scientific">Fomitopsis schrenkii</name>
    <name type="common">Brown rot fungus</name>
    <dbReference type="NCBI Taxonomy" id="2126942"/>
    <lineage>
        <taxon>Eukaryota</taxon>
        <taxon>Fungi</taxon>
        <taxon>Dikarya</taxon>
        <taxon>Basidiomycota</taxon>
        <taxon>Agaricomycotina</taxon>
        <taxon>Agaricomycetes</taxon>
        <taxon>Polyporales</taxon>
        <taxon>Fomitopsis</taxon>
    </lineage>
</organism>
<feature type="compositionally biased region" description="Basic and acidic residues" evidence="1">
    <location>
        <begin position="142"/>
        <end position="160"/>
    </location>
</feature>
<accession>S8DYV4</accession>
<dbReference type="EMBL" id="KE504190">
    <property type="protein sequence ID" value="EPS96328.1"/>
    <property type="molecule type" value="Genomic_DNA"/>
</dbReference>
<name>S8DYV4_FOMSC</name>
<keyword evidence="3" id="KW-1185">Reference proteome</keyword>
<dbReference type="STRING" id="743788.S8DYV4"/>
<sequence>MSTQPKVPWEMLNERTMKAICQDLGLRYPESSKTEMAALLQDVETHGLNSVLQRNSSVSGYGETPSTSKRIKTRSRSQRGPSTSPYASPTKSIPYVDVPPFPRTEKGKLVFDGVLVPTSRVKRRRVFDGVELTSPRAVTDSHSSERREAEVAFVRSEKPSAPRSSRRRI</sequence>
<gene>
    <name evidence="2" type="ORF">FOMPIDRAFT_115759</name>
</gene>
<dbReference type="InParanoid" id="S8DYV4"/>
<feature type="region of interest" description="Disordered" evidence="1">
    <location>
        <begin position="54"/>
        <end position="99"/>
    </location>
</feature>
<reference evidence="2 3" key="1">
    <citation type="journal article" date="2012" name="Science">
        <title>The Paleozoic origin of enzymatic lignin decomposition reconstructed from 31 fungal genomes.</title>
        <authorList>
            <person name="Floudas D."/>
            <person name="Binder M."/>
            <person name="Riley R."/>
            <person name="Barry K."/>
            <person name="Blanchette R.A."/>
            <person name="Henrissat B."/>
            <person name="Martinez A.T."/>
            <person name="Otillar R."/>
            <person name="Spatafora J.W."/>
            <person name="Yadav J.S."/>
            <person name="Aerts A."/>
            <person name="Benoit I."/>
            <person name="Boyd A."/>
            <person name="Carlson A."/>
            <person name="Copeland A."/>
            <person name="Coutinho P.M."/>
            <person name="de Vries R.P."/>
            <person name="Ferreira P."/>
            <person name="Findley K."/>
            <person name="Foster B."/>
            <person name="Gaskell J."/>
            <person name="Glotzer D."/>
            <person name="Gorecki P."/>
            <person name="Heitman J."/>
            <person name="Hesse C."/>
            <person name="Hori C."/>
            <person name="Igarashi K."/>
            <person name="Jurgens J.A."/>
            <person name="Kallen N."/>
            <person name="Kersten P."/>
            <person name="Kohler A."/>
            <person name="Kuees U."/>
            <person name="Kumar T.K.A."/>
            <person name="Kuo A."/>
            <person name="LaButti K."/>
            <person name="Larrondo L.F."/>
            <person name="Lindquist E."/>
            <person name="Ling A."/>
            <person name="Lombard V."/>
            <person name="Lucas S."/>
            <person name="Lundell T."/>
            <person name="Martin R."/>
            <person name="McLaughlin D.J."/>
            <person name="Morgenstern I."/>
            <person name="Morin E."/>
            <person name="Murat C."/>
            <person name="Nagy L.G."/>
            <person name="Nolan M."/>
            <person name="Ohm R.A."/>
            <person name="Patyshakuliyeva A."/>
            <person name="Rokas A."/>
            <person name="Ruiz-Duenas F.J."/>
            <person name="Sabat G."/>
            <person name="Salamov A."/>
            <person name="Samejima M."/>
            <person name="Schmutz J."/>
            <person name="Slot J.C."/>
            <person name="St John F."/>
            <person name="Stenlid J."/>
            <person name="Sun H."/>
            <person name="Sun S."/>
            <person name="Syed K."/>
            <person name="Tsang A."/>
            <person name="Wiebenga A."/>
            <person name="Young D."/>
            <person name="Pisabarro A."/>
            <person name="Eastwood D.C."/>
            <person name="Martin F."/>
            <person name="Cullen D."/>
            <person name="Grigoriev I.V."/>
            <person name="Hibbett D.S."/>
        </authorList>
    </citation>
    <scope>NUCLEOTIDE SEQUENCE</scope>
    <source>
        <strain evidence="3">FP-58527</strain>
    </source>
</reference>
<dbReference type="OrthoDB" id="3892913at2759"/>